<dbReference type="PANTHER" id="PTHR19879">
    <property type="entry name" value="TRANSCRIPTION INITIATION FACTOR TFIID"/>
    <property type="match status" value="1"/>
</dbReference>
<accession>A0A8J2WYH5</accession>
<dbReference type="SUPFAM" id="SSF50978">
    <property type="entry name" value="WD40 repeat-like"/>
    <property type="match status" value="1"/>
</dbReference>
<organism evidence="3 4">
    <name type="scientific">Pelagomonas calceolata</name>
    <dbReference type="NCBI Taxonomy" id="35677"/>
    <lineage>
        <taxon>Eukaryota</taxon>
        <taxon>Sar</taxon>
        <taxon>Stramenopiles</taxon>
        <taxon>Ochrophyta</taxon>
        <taxon>Pelagophyceae</taxon>
        <taxon>Pelagomonadales</taxon>
        <taxon>Pelagomonadaceae</taxon>
        <taxon>Pelagomonas</taxon>
    </lineage>
</organism>
<gene>
    <name evidence="3" type="ORF">PECAL_3P10030</name>
</gene>
<keyword evidence="1" id="KW-0853">WD repeat</keyword>
<comment type="caution">
    <text evidence="3">The sequence shown here is derived from an EMBL/GenBank/DDBJ whole genome shotgun (WGS) entry which is preliminary data.</text>
</comment>
<evidence type="ECO:0000313" key="4">
    <source>
        <dbReference type="Proteomes" id="UP000789595"/>
    </source>
</evidence>
<reference evidence="3" key="1">
    <citation type="submission" date="2021-11" db="EMBL/GenBank/DDBJ databases">
        <authorList>
            <consortium name="Genoscope - CEA"/>
            <person name="William W."/>
        </authorList>
    </citation>
    <scope>NUCLEOTIDE SEQUENCE</scope>
</reference>
<dbReference type="Gene3D" id="2.130.10.10">
    <property type="entry name" value="YVTN repeat-like/Quinoprotein amine dehydrogenase"/>
    <property type="match status" value="2"/>
</dbReference>
<dbReference type="Pfam" id="PF00400">
    <property type="entry name" value="WD40"/>
    <property type="match status" value="3"/>
</dbReference>
<dbReference type="Proteomes" id="UP000789595">
    <property type="component" value="Unassembled WGS sequence"/>
</dbReference>
<keyword evidence="2" id="KW-0677">Repeat</keyword>
<dbReference type="PROSITE" id="PS00678">
    <property type="entry name" value="WD_REPEATS_1"/>
    <property type="match status" value="1"/>
</dbReference>
<dbReference type="EMBL" id="CAKKNE010000003">
    <property type="protein sequence ID" value="CAH0371080.1"/>
    <property type="molecule type" value="Genomic_DNA"/>
</dbReference>
<dbReference type="InterPro" id="IPR001680">
    <property type="entry name" value="WD40_rpt"/>
</dbReference>
<dbReference type="PANTHER" id="PTHR19879:SF9">
    <property type="entry name" value="TRANSCRIPTION INITIATION FACTOR TFIID SUBUNIT 5"/>
    <property type="match status" value="1"/>
</dbReference>
<dbReference type="InterPro" id="IPR015943">
    <property type="entry name" value="WD40/YVTN_repeat-like_dom_sf"/>
</dbReference>
<protein>
    <submittedName>
        <fullName evidence="3">Uncharacterized protein</fullName>
    </submittedName>
</protein>
<dbReference type="InterPro" id="IPR036322">
    <property type="entry name" value="WD40_repeat_dom_sf"/>
</dbReference>
<evidence type="ECO:0000256" key="1">
    <source>
        <dbReference type="ARBA" id="ARBA00022574"/>
    </source>
</evidence>
<evidence type="ECO:0000256" key="2">
    <source>
        <dbReference type="ARBA" id="ARBA00022737"/>
    </source>
</evidence>
<keyword evidence="4" id="KW-1185">Reference proteome</keyword>
<sequence>MFSKLTFGEHATENARKFMRDGAHPSVHDIAFVDAATVVTAGMDGKCRVWDARTGREWEFTHVAGMWDADGTPIMSVTVAPRRGIVAHCGFDGCLRGFDFRRSGHVAVADDVAGAEVCCAFSPDERLVACGLYEGLIRVRVVRKLLDAPGAEENLFEGEEVYSTDEDSESDEDYWSDRPMYCELTTHAGSERYEGSKTGACLSGRALAWIDSATLVTAGRDVTAVWDLDTFKVVELREVNSNFVQPEIAVSPAASPDAPIIAFCSDRGAWLYRLVRDDEGLLACSGGTTEACKTVLHEVNICLSPTFTPDGLNVALIETSRFQGHTTSSGAAVTLYSVRSGTLEHVIDAHSIIAPGSSHWLSCLAISLDGRRIAVADRDGFAYSWDMDTPKSVLVKILLLRTRPSSSPADGFARAAGRALRVEPRVTIADEAFAWADSGRANCILFRLVDSGHVDIASYALKFLT</sequence>
<dbReference type="InterPro" id="IPR019775">
    <property type="entry name" value="WD40_repeat_CS"/>
</dbReference>
<evidence type="ECO:0000313" key="3">
    <source>
        <dbReference type="EMBL" id="CAH0371080.1"/>
    </source>
</evidence>
<dbReference type="AlphaFoldDB" id="A0A8J2WYH5"/>
<proteinExistence type="predicted"/>
<dbReference type="SMART" id="SM00320">
    <property type="entry name" value="WD40"/>
    <property type="match status" value="4"/>
</dbReference>
<name>A0A8J2WYH5_9STRA</name>